<dbReference type="GO" id="GO:0004519">
    <property type="term" value="F:endonuclease activity"/>
    <property type="evidence" value="ECO:0007669"/>
    <property type="project" value="UniProtKB-KW"/>
</dbReference>
<dbReference type="Gene3D" id="3.30.920.30">
    <property type="entry name" value="Hypothetical protein"/>
    <property type="match status" value="1"/>
</dbReference>
<proteinExistence type="inferred from homology"/>
<dbReference type="EMBL" id="MNYR01000032">
    <property type="protein sequence ID" value="OIP55894.1"/>
    <property type="molecule type" value="Genomic_DNA"/>
</dbReference>
<keyword evidence="4" id="KW-0255">Endonuclease</keyword>
<evidence type="ECO:0000256" key="5">
    <source>
        <dbReference type="ARBA" id="ARBA00022801"/>
    </source>
</evidence>
<name>A0A1J5FJX1_9BACT</name>
<evidence type="ECO:0000313" key="9">
    <source>
        <dbReference type="Proteomes" id="UP000183922"/>
    </source>
</evidence>
<comment type="similarity">
    <text evidence="1">Belongs to the HicA mRNA interferase family.</text>
</comment>
<keyword evidence="5" id="KW-0378">Hydrolase</keyword>
<dbReference type="InterPro" id="IPR012933">
    <property type="entry name" value="HicA_mRNA_interferase"/>
</dbReference>
<evidence type="ECO:0000256" key="4">
    <source>
        <dbReference type="ARBA" id="ARBA00022759"/>
    </source>
</evidence>
<reference evidence="8 9" key="1">
    <citation type="journal article" date="2016" name="Environ. Microbiol.">
        <title>Genomic resolution of a cold subsurface aquifer community provides metabolic insights for novel microbes adapted to high CO concentrations.</title>
        <authorList>
            <person name="Probst A.J."/>
            <person name="Castelle C.J."/>
            <person name="Singh A."/>
            <person name="Brown C.T."/>
            <person name="Anantharaman K."/>
            <person name="Sharon I."/>
            <person name="Hug L.A."/>
            <person name="Burstein D."/>
            <person name="Emerson J.B."/>
            <person name="Thomas B.C."/>
            <person name="Banfield J.F."/>
        </authorList>
    </citation>
    <scope>NUCLEOTIDE SEQUENCE [LARGE SCALE GENOMIC DNA]</scope>
    <source>
        <strain evidence="8">CG2_30_39_24</strain>
    </source>
</reference>
<dbReference type="InterPro" id="IPR038570">
    <property type="entry name" value="HicA_sf"/>
</dbReference>
<protein>
    <recommendedName>
        <fullName evidence="10">Addiction module toxin, HicA family</fullName>
    </recommendedName>
</protein>
<dbReference type="Pfam" id="PF07927">
    <property type="entry name" value="HicA_toxin"/>
    <property type="match status" value="1"/>
</dbReference>
<dbReference type="STRING" id="1805236.AUK13_02035"/>
<evidence type="ECO:0000256" key="2">
    <source>
        <dbReference type="ARBA" id="ARBA00022649"/>
    </source>
</evidence>
<dbReference type="PANTHER" id="PTHR34873:SF3">
    <property type="entry name" value="ADDICTION MODULE TOXIN, HICA FAMILY"/>
    <property type="match status" value="1"/>
</dbReference>
<keyword evidence="2" id="KW-1277">Toxin-antitoxin system</keyword>
<keyword evidence="7" id="KW-0346">Stress response</keyword>
<evidence type="ECO:0000256" key="7">
    <source>
        <dbReference type="ARBA" id="ARBA00023016"/>
    </source>
</evidence>
<dbReference type="PANTHER" id="PTHR34873">
    <property type="entry name" value="SSR1766 PROTEIN"/>
    <property type="match status" value="1"/>
</dbReference>
<dbReference type="GO" id="GO:0003729">
    <property type="term" value="F:mRNA binding"/>
    <property type="evidence" value="ECO:0007669"/>
    <property type="project" value="InterPro"/>
</dbReference>
<evidence type="ECO:0000256" key="6">
    <source>
        <dbReference type="ARBA" id="ARBA00022884"/>
    </source>
</evidence>
<evidence type="ECO:0000256" key="1">
    <source>
        <dbReference type="ARBA" id="ARBA00006620"/>
    </source>
</evidence>
<dbReference type="AlphaFoldDB" id="A0A1J5FJX1"/>
<comment type="caution">
    <text evidence="8">The sequence shown here is derived from an EMBL/GenBank/DDBJ whole genome shotgun (WGS) entry which is preliminary data.</text>
</comment>
<keyword evidence="6" id="KW-0694">RNA-binding</keyword>
<accession>A0A1J5FJX1</accession>
<gene>
    <name evidence="8" type="ORF">AUK13_02035</name>
</gene>
<dbReference type="SUPFAM" id="SSF54786">
    <property type="entry name" value="YcfA/nrd intein domain"/>
    <property type="match status" value="1"/>
</dbReference>
<evidence type="ECO:0000313" key="8">
    <source>
        <dbReference type="EMBL" id="OIP55894.1"/>
    </source>
</evidence>
<dbReference type="Proteomes" id="UP000183922">
    <property type="component" value="Unassembled WGS sequence"/>
</dbReference>
<evidence type="ECO:0008006" key="10">
    <source>
        <dbReference type="Google" id="ProtNLM"/>
    </source>
</evidence>
<evidence type="ECO:0000256" key="3">
    <source>
        <dbReference type="ARBA" id="ARBA00022722"/>
    </source>
</evidence>
<keyword evidence="3" id="KW-0540">Nuclease</keyword>
<organism evidence="8 9">
    <name type="scientific">Candidatus Kuenenbacteria bacterium CG2_30_39_24</name>
    <dbReference type="NCBI Taxonomy" id="1805236"/>
    <lineage>
        <taxon>Bacteria</taxon>
        <taxon>Candidatus Kueneniibacteriota</taxon>
    </lineage>
</organism>
<sequence length="75" mass="8525">MSRLTPISSKKLQRILNDLGFELVRQKGSHAFYGHPDGRTTLIPLHSSEDISRGLLHKIVTEDIGIKIEEFNKLK</sequence>
<dbReference type="GO" id="GO:0016787">
    <property type="term" value="F:hydrolase activity"/>
    <property type="evidence" value="ECO:0007669"/>
    <property type="project" value="UniProtKB-KW"/>
</dbReference>